<keyword evidence="3" id="KW-1185">Reference proteome</keyword>
<dbReference type="OrthoDB" id="2149700at2759"/>
<dbReference type="AlphaFoldDB" id="A0A9P6FWU6"/>
<proteinExistence type="predicted"/>
<evidence type="ECO:0000256" key="1">
    <source>
        <dbReference type="SAM" id="MobiDB-lite"/>
    </source>
</evidence>
<reference evidence="2" key="1">
    <citation type="journal article" date="2020" name="Fungal Divers.">
        <title>Resolving the Mortierellaceae phylogeny through synthesis of multi-gene phylogenetics and phylogenomics.</title>
        <authorList>
            <person name="Vandepol N."/>
            <person name="Liber J."/>
            <person name="Desiro A."/>
            <person name="Na H."/>
            <person name="Kennedy M."/>
            <person name="Barry K."/>
            <person name="Grigoriev I.V."/>
            <person name="Miller A.N."/>
            <person name="O'Donnell K."/>
            <person name="Stajich J.E."/>
            <person name="Bonito G."/>
        </authorList>
    </citation>
    <scope>NUCLEOTIDE SEQUENCE</scope>
    <source>
        <strain evidence="2">KOD1015</strain>
    </source>
</reference>
<sequence length="316" mass="34797">MATLPSQEMVSGRGIDTGDRESEGMAAPTNLDRPSPRDCEHTSPEFKGHAFLHIFTQERIPRLLRPIKAKIAAIHHAIKTAPSMGYIAVTQPPPLRSDSDRDSKSPVAERSSFRKAATMSAGHSYQIRSTRSSRNRFPECSASGSTITHSRNEIKKICPEPSTVPTHPTILSTANANDLHTRGDLLIKRFRTPLRDLFQDLVEKTWWHPFCDDHGIPRKTSPTSPTARRLLGGNRAVMSSLAVSCAFEVGRVVGHLAEDDVKTVEKYYGIVPSHLTRHCMLYSICYNAKMGLFALITVGHMSLRGGSGAKMNGSTL</sequence>
<feature type="region of interest" description="Disordered" evidence="1">
    <location>
        <begin position="1"/>
        <end position="44"/>
    </location>
</feature>
<dbReference type="EMBL" id="JAABOA010000732">
    <property type="protein sequence ID" value="KAF9583335.1"/>
    <property type="molecule type" value="Genomic_DNA"/>
</dbReference>
<feature type="compositionally biased region" description="Polar residues" evidence="1">
    <location>
        <begin position="121"/>
        <end position="132"/>
    </location>
</feature>
<name>A0A9P6FWU6_9FUNG</name>
<protein>
    <submittedName>
        <fullName evidence="2">Uncharacterized protein</fullName>
    </submittedName>
</protein>
<accession>A0A9P6FWU6</accession>
<organism evidence="2 3">
    <name type="scientific">Lunasporangiospora selenospora</name>
    <dbReference type="NCBI Taxonomy" id="979761"/>
    <lineage>
        <taxon>Eukaryota</taxon>
        <taxon>Fungi</taxon>
        <taxon>Fungi incertae sedis</taxon>
        <taxon>Mucoromycota</taxon>
        <taxon>Mortierellomycotina</taxon>
        <taxon>Mortierellomycetes</taxon>
        <taxon>Mortierellales</taxon>
        <taxon>Mortierellaceae</taxon>
        <taxon>Lunasporangiospora</taxon>
    </lineage>
</organism>
<feature type="region of interest" description="Disordered" evidence="1">
    <location>
        <begin position="90"/>
        <end position="145"/>
    </location>
</feature>
<evidence type="ECO:0000313" key="3">
    <source>
        <dbReference type="Proteomes" id="UP000780801"/>
    </source>
</evidence>
<comment type="caution">
    <text evidence="2">The sequence shown here is derived from an EMBL/GenBank/DDBJ whole genome shotgun (WGS) entry which is preliminary data.</text>
</comment>
<gene>
    <name evidence="2" type="ORF">BGW38_009726</name>
</gene>
<feature type="compositionally biased region" description="Basic and acidic residues" evidence="1">
    <location>
        <begin position="34"/>
        <end position="44"/>
    </location>
</feature>
<dbReference type="Proteomes" id="UP000780801">
    <property type="component" value="Unassembled WGS sequence"/>
</dbReference>
<evidence type="ECO:0000313" key="2">
    <source>
        <dbReference type="EMBL" id="KAF9583335.1"/>
    </source>
</evidence>